<sequence>MTCTLVTSGYGGKIYTLAFDPTASDRPLSIIATEDGGKAPTWFSLSEHHPILYATDEFAEPDGLIKSFRYSAEGRLTPVNLGKVAEGPVHIALTRDGRRLFTANYTSGSLSELKLKEDGSIDESVPARTNKYKGTGPNQARQEAPHVHGCYVDPTGEYLLAADLGADVLRVVKIADDSFDDLPALSLPPGNGPRHMVIVPPSEASSRTLVYLIEELTSTLAVFELEYPSGSQKALSLKEIQREVSTLPPDWKDTPGDWTGAEIVFSPNGRYLYASNRSPVDNLAPYDTLTVFEVSANGGVLGSPSYVNLGGLGPRHFSPNPKTAEHPQGKYLAVACERSSEVVIFEVDAEKQDHMREVARLKDIDQPTCIQWLP</sequence>
<name>A0A2S5BA95_9BASI</name>
<dbReference type="InterPro" id="IPR050282">
    <property type="entry name" value="Cycloisomerase_2"/>
</dbReference>
<gene>
    <name evidence="2" type="ORF">BMF94_3224</name>
</gene>
<evidence type="ECO:0000256" key="1">
    <source>
        <dbReference type="ARBA" id="ARBA00005564"/>
    </source>
</evidence>
<dbReference type="InterPro" id="IPR011048">
    <property type="entry name" value="Haem_d1_sf"/>
</dbReference>
<dbReference type="Gene3D" id="2.130.10.10">
    <property type="entry name" value="YVTN repeat-like/Quinoprotein amine dehydrogenase"/>
    <property type="match status" value="1"/>
</dbReference>
<dbReference type="Proteomes" id="UP000237144">
    <property type="component" value="Unassembled WGS sequence"/>
</dbReference>
<organism evidence="2 3">
    <name type="scientific">Rhodotorula taiwanensis</name>
    <dbReference type="NCBI Taxonomy" id="741276"/>
    <lineage>
        <taxon>Eukaryota</taxon>
        <taxon>Fungi</taxon>
        <taxon>Dikarya</taxon>
        <taxon>Basidiomycota</taxon>
        <taxon>Pucciniomycotina</taxon>
        <taxon>Microbotryomycetes</taxon>
        <taxon>Sporidiobolales</taxon>
        <taxon>Sporidiobolaceae</taxon>
        <taxon>Rhodotorula</taxon>
    </lineage>
</organism>
<dbReference type="PANTHER" id="PTHR30344">
    <property type="entry name" value="6-PHOSPHOGLUCONOLACTONASE-RELATED"/>
    <property type="match status" value="1"/>
</dbReference>
<evidence type="ECO:0000313" key="3">
    <source>
        <dbReference type="Proteomes" id="UP000237144"/>
    </source>
</evidence>
<keyword evidence="3" id="KW-1185">Reference proteome</keyword>
<dbReference type="GO" id="GO:0017057">
    <property type="term" value="F:6-phosphogluconolactonase activity"/>
    <property type="evidence" value="ECO:0007669"/>
    <property type="project" value="TreeGrafter"/>
</dbReference>
<dbReference type="Pfam" id="PF10282">
    <property type="entry name" value="Lactonase"/>
    <property type="match status" value="1"/>
</dbReference>
<dbReference type="EMBL" id="PJQD01000035">
    <property type="protein sequence ID" value="POY73688.1"/>
    <property type="molecule type" value="Genomic_DNA"/>
</dbReference>
<proteinExistence type="inferred from homology"/>
<dbReference type="SUPFAM" id="SSF51004">
    <property type="entry name" value="C-terminal (heme d1) domain of cytochrome cd1-nitrite reductase"/>
    <property type="match status" value="1"/>
</dbReference>
<dbReference type="InterPro" id="IPR015943">
    <property type="entry name" value="WD40/YVTN_repeat-like_dom_sf"/>
</dbReference>
<dbReference type="STRING" id="741276.A0A2S5BA95"/>
<reference evidence="2 3" key="1">
    <citation type="journal article" date="2018" name="Front. Microbiol.">
        <title>Prospects for Fungal Bioremediation of Acidic Radioactive Waste Sites: Characterization and Genome Sequence of Rhodotorula taiwanensis MD1149.</title>
        <authorList>
            <person name="Tkavc R."/>
            <person name="Matrosova V.Y."/>
            <person name="Grichenko O.E."/>
            <person name="Gostincar C."/>
            <person name="Volpe R.P."/>
            <person name="Klimenkova P."/>
            <person name="Gaidamakova E.K."/>
            <person name="Zhou C.E."/>
            <person name="Stewart B.J."/>
            <person name="Lyman M.G."/>
            <person name="Malfatti S.A."/>
            <person name="Rubinfeld B."/>
            <person name="Courtot M."/>
            <person name="Singh J."/>
            <person name="Dalgard C.L."/>
            <person name="Hamilton T."/>
            <person name="Frey K.G."/>
            <person name="Gunde-Cimerman N."/>
            <person name="Dugan L."/>
            <person name="Daly M.J."/>
        </authorList>
    </citation>
    <scope>NUCLEOTIDE SEQUENCE [LARGE SCALE GENOMIC DNA]</scope>
    <source>
        <strain evidence="2 3">MD1149</strain>
    </source>
</reference>
<dbReference type="OrthoDB" id="9972196at2759"/>
<accession>A0A2S5BA95</accession>
<comment type="similarity">
    <text evidence="1">Belongs to the cycloisomerase 2 family.</text>
</comment>
<dbReference type="AlphaFoldDB" id="A0A2S5BA95"/>
<dbReference type="InterPro" id="IPR019405">
    <property type="entry name" value="Lactonase_7-beta_prop"/>
</dbReference>
<dbReference type="PANTHER" id="PTHR30344:SF1">
    <property type="entry name" value="6-PHOSPHOGLUCONOLACTONASE"/>
    <property type="match status" value="1"/>
</dbReference>
<comment type="caution">
    <text evidence="2">The sequence shown here is derived from an EMBL/GenBank/DDBJ whole genome shotgun (WGS) entry which is preliminary data.</text>
</comment>
<evidence type="ECO:0000313" key="2">
    <source>
        <dbReference type="EMBL" id="POY73688.1"/>
    </source>
</evidence>
<evidence type="ECO:0008006" key="4">
    <source>
        <dbReference type="Google" id="ProtNLM"/>
    </source>
</evidence>
<protein>
    <recommendedName>
        <fullName evidence="4">6-phosphogluconolactonase</fullName>
    </recommendedName>
</protein>